<evidence type="ECO:0000256" key="6">
    <source>
        <dbReference type="ARBA" id="ARBA00022989"/>
    </source>
</evidence>
<evidence type="ECO:0000256" key="9">
    <source>
        <dbReference type="ARBA" id="ARBA00045912"/>
    </source>
</evidence>
<comment type="similarity">
    <text evidence="3 10">Belongs to the RFT1 family.</text>
</comment>
<keyword evidence="6 10" id="KW-1133">Transmembrane helix</keyword>
<reference evidence="12" key="1">
    <citation type="journal article" date="2014" name="Proc. Natl. Acad. Sci. U.S.A.">
        <title>Extensive sampling of basidiomycete genomes demonstrates inadequacy of the white-rot/brown-rot paradigm for wood decay fungi.</title>
        <authorList>
            <person name="Riley R."/>
            <person name="Salamov A.A."/>
            <person name="Brown D.W."/>
            <person name="Nagy L.G."/>
            <person name="Floudas D."/>
            <person name="Held B.W."/>
            <person name="Levasseur A."/>
            <person name="Lombard V."/>
            <person name="Morin E."/>
            <person name="Otillar R."/>
            <person name="Lindquist E.A."/>
            <person name="Sun H."/>
            <person name="LaButti K.M."/>
            <person name="Schmutz J."/>
            <person name="Jabbour D."/>
            <person name="Luo H."/>
            <person name="Baker S.E."/>
            <person name="Pisabarro A.G."/>
            <person name="Walton J.D."/>
            <person name="Blanchette R.A."/>
            <person name="Henrissat B."/>
            <person name="Martin F."/>
            <person name="Cullen D."/>
            <person name="Hibbett D.S."/>
            <person name="Grigoriev I.V."/>
        </authorList>
    </citation>
    <scope>NUCLEOTIDE SEQUENCE [LARGE SCALE GENOMIC DNA]</scope>
    <source>
        <strain evidence="12">FD-172 SS1</strain>
    </source>
</reference>
<dbReference type="EMBL" id="KL198025">
    <property type="protein sequence ID" value="KDQ17110.1"/>
    <property type="molecule type" value="Genomic_DNA"/>
</dbReference>
<dbReference type="HOGENOM" id="CLU_023360_3_1_1"/>
<keyword evidence="5 10" id="KW-0256">Endoplasmic reticulum</keyword>
<evidence type="ECO:0000256" key="5">
    <source>
        <dbReference type="ARBA" id="ARBA00022824"/>
    </source>
</evidence>
<feature type="transmembrane region" description="Helical" evidence="10">
    <location>
        <begin position="333"/>
        <end position="352"/>
    </location>
</feature>
<feature type="transmembrane region" description="Helical" evidence="10">
    <location>
        <begin position="482"/>
        <end position="501"/>
    </location>
</feature>
<name>A0A067MQX4_BOTB1</name>
<dbReference type="FunCoup" id="A0A067MQX4">
    <property type="interactions" value="340"/>
</dbReference>
<comment type="function">
    <text evidence="9 10">Intramembrane glycolipid transporter that operates in the biosynthetic pathway of dolichol-linked oligosaccharides, the glycan precursors employed in protein asparagine (N)-glycosylation. The sequential addition of sugars to dolichol pyrophosphate produces dolichol-linked oligosaccharides containing fourteen sugars, including two GlcNAcs, nine mannoses and three glucoses. Once assembled, the oligosaccharide is transferred from the lipid to nascent proteins by oligosaccharyltransferases. The assembly of dolichol-linked oligosaccharides begins on the cytosolic side of the endoplasmic reticulum membrane and finishes in its lumen. RFT1 could mediate the translocation of the cytosolically oriented intermediate DolPP-GlcNAc2Man5, produced by ALG11, into the ER lumen where dolichol-linked oligosaccharides assembly continues. However, the intramembrane lipid transporter activity could not be confirmed in vitro.</text>
</comment>
<dbReference type="STRING" id="930990.A0A067MQX4"/>
<feature type="transmembrane region" description="Helical" evidence="10">
    <location>
        <begin position="166"/>
        <end position="185"/>
    </location>
</feature>
<feature type="transmembrane region" description="Helical" evidence="10">
    <location>
        <begin position="437"/>
        <end position="455"/>
    </location>
</feature>
<dbReference type="GO" id="GO:0006488">
    <property type="term" value="P:dolichol-linked oligosaccharide biosynthetic process"/>
    <property type="evidence" value="ECO:0007669"/>
    <property type="project" value="InterPro"/>
</dbReference>
<evidence type="ECO:0000256" key="8">
    <source>
        <dbReference type="ARBA" id="ARBA00044793"/>
    </source>
</evidence>
<evidence type="ECO:0000256" key="1">
    <source>
        <dbReference type="ARBA" id="ARBA00004477"/>
    </source>
</evidence>
<dbReference type="GO" id="GO:0034203">
    <property type="term" value="P:glycolipid translocation"/>
    <property type="evidence" value="ECO:0007669"/>
    <property type="project" value="TreeGrafter"/>
</dbReference>
<evidence type="ECO:0000313" key="11">
    <source>
        <dbReference type="EMBL" id="KDQ17110.1"/>
    </source>
</evidence>
<keyword evidence="7 10" id="KW-0472">Membrane</keyword>
<dbReference type="AlphaFoldDB" id="A0A067MQX4"/>
<feature type="transmembrane region" description="Helical" evidence="10">
    <location>
        <begin position="513"/>
        <end position="533"/>
    </location>
</feature>
<accession>A0A067MQX4</accession>
<feature type="transmembrane region" description="Helical" evidence="10">
    <location>
        <begin position="191"/>
        <end position="212"/>
    </location>
</feature>
<gene>
    <name evidence="11" type="ORF">BOTBODRAFT_225166</name>
</gene>
<dbReference type="Pfam" id="PF04506">
    <property type="entry name" value="Rft-1"/>
    <property type="match status" value="1"/>
</dbReference>
<protein>
    <recommendedName>
        <fullName evidence="8 10">Man(5)GlcNAc(2)-PP-dolichol translocation protein RFT1</fullName>
    </recommendedName>
</protein>
<sequence length="552" mass="60748">MADSKSQARRQPNLLANSLTSASSLVLLQLLSRLFTFGLNQSLIRLVSPEVFGTATIQFELLLSTILFLSREGVRNGLLRTPSRSGEASKPNDDLVSNISLLPIYLGIPITAVSSTIYFWTLSPATRAQPFFSHSVSLYAFAAMLELFSEPLYIRALNELRVSLRVRAEGTAVVLRTISTLAILLCMGKEWSLLAFAMGQVVYGATILGTYLREYGIRMRLFPKKVTTKIRDTTQIQYFDQDLLRVSSTMTAQSFVKHFLTEGDKFIVSRVSPLRDQGGYAVASNYGSLIARIIFQPIEETSRLFFSKSLSTNAAPSSSDPSISTSLTVLHTLLLLYAHLGLILLAFAPPYVHTLFSILLPPAYLTRTSAPAILTIYLVFYLPVMSVNGLLEAFHSATASPAALRTQSSLMILFSGVFVFASWAFTRGLEWTQTGLVWANAVNLGCRAVYGWVFAKRYFDAAPAPVPAGAEKKEGLDWRKVVPPRMVLLAFAAAGVVVRWSERVNGYASWKAKIVHIAVGALSFAVCAAVCALKERSTVSNVIVIIRRRKEE</sequence>
<evidence type="ECO:0000256" key="4">
    <source>
        <dbReference type="ARBA" id="ARBA00022692"/>
    </source>
</evidence>
<feature type="transmembrane region" description="Helical" evidence="10">
    <location>
        <begin position="132"/>
        <end position="154"/>
    </location>
</feature>
<dbReference type="GO" id="GO:0005789">
    <property type="term" value="C:endoplasmic reticulum membrane"/>
    <property type="evidence" value="ECO:0007669"/>
    <property type="project" value="UniProtKB-SubCell"/>
</dbReference>
<evidence type="ECO:0000256" key="10">
    <source>
        <dbReference type="RuleBase" id="RU365067"/>
    </source>
</evidence>
<dbReference type="PANTHER" id="PTHR13117">
    <property type="entry name" value="ENDOPLASMIC RETICULUM MULTISPAN TRANSMEMBRANE PROTEIN-RELATED"/>
    <property type="match status" value="1"/>
</dbReference>
<evidence type="ECO:0000313" key="12">
    <source>
        <dbReference type="Proteomes" id="UP000027195"/>
    </source>
</evidence>
<dbReference type="OrthoDB" id="9979195at2759"/>
<dbReference type="InParanoid" id="A0A067MQX4"/>
<evidence type="ECO:0000256" key="3">
    <source>
        <dbReference type="ARBA" id="ARBA00010288"/>
    </source>
</evidence>
<feature type="transmembrane region" description="Helical" evidence="10">
    <location>
        <begin position="403"/>
        <end position="425"/>
    </location>
</feature>
<comment type="subcellular location">
    <subcellularLocation>
        <location evidence="1 10">Endoplasmic reticulum membrane</location>
        <topology evidence="1 10">Multi-pass membrane protein</topology>
    </subcellularLocation>
</comment>
<feature type="transmembrane region" description="Helical" evidence="10">
    <location>
        <begin position="372"/>
        <end position="391"/>
    </location>
</feature>
<proteinExistence type="inferred from homology"/>
<dbReference type="InterPro" id="IPR007594">
    <property type="entry name" value="RFT1"/>
</dbReference>
<evidence type="ECO:0000256" key="2">
    <source>
        <dbReference type="ARBA" id="ARBA00004922"/>
    </source>
</evidence>
<dbReference type="Proteomes" id="UP000027195">
    <property type="component" value="Unassembled WGS sequence"/>
</dbReference>
<keyword evidence="10" id="KW-0813">Transport</keyword>
<evidence type="ECO:0000256" key="7">
    <source>
        <dbReference type="ARBA" id="ARBA00023136"/>
    </source>
</evidence>
<comment type="pathway">
    <text evidence="2">Protein modification; protein glycosylation.</text>
</comment>
<feature type="transmembrane region" description="Helical" evidence="10">
    <location>
        <begin position="99"/>
        <end position="120"/>
    </location>
</feature>
<keyword evidence="4 10" id="KW-0812">Transmembrane</keyword>
<dbReference type="PANTHER" id="PTHR13117:SF5">
    <property type="entry name" value="PROTEIN RFT1 HOMOLOG"/>
    <property type="match status" value="1"/>
</dbReference>
<organism evidence="11 12">
    <name type="scientific">Botryobasidium botryosum (strain FD-172 SS1)</name>
    <dbReference type="NCBI Taxonomy" id="930990"/>
    <lineage>
        <taxon>Eukaryota</taxon>
        <taxon>Fungi</taxon>
        <taxon>Dikarya</taxon>
        <taxon>Basidiomycota</taxon>
        <taxon>Agaricomycotina</taxon>
        <taxon>Agaricomycetes</taxon>
        <taxon>Cantharellales</taxon>
        <taxon>Botryobasidiaceae</taxon>
        <taxon>Botryobasidium</taxon>
    </lineage>
</organism>
<keyword evidence="12" id="KW-1185">Reference proteome</keyword>